<dbReference type="InterPro" id="IPR018997">
    <property type="entry name" value="PUB_domain"/>
</dbReference>
<dbReference type="CDD" id="cd09212">
    <property type="entry name" value="PUB"/>
    <property type="match status" value="1"/>
</dbReference>
<dbReference type="PANTHER" id="PTHR47795:SF1">
    <property type="entry name" value="DNA-DEPENDENT METALLOPROTEASE WSS1 HOMOLOG 2"/>
    <property type="match status" value="1"/>
</dbReference>
<dbReference type="PROSITE" id="PS50053">
    <property type="entry name" value="UBIQUITIN_2"/>
    <property type="match status" value="1"/>
</dbReference>
<dbReference type="InterPro" id="IPR029071">
    <property type="entry name" value="Ubiquitin-like_domsf"/>
</dbReference>
<dbReference type="InterPro" id="IPR036339">
    <property type="entry name" value="PUB-like_dom_sf"/>
</dbReference>
<evidence type="ECO:0000259" key="3">
    <source>
        <dbReference type="PROSITE" id="PS51397"/>
    </source>
</evidence>
<dbReference type="Gene3D" id="3.10.20.90">
    <property type="entry name" value="Phosphatidylinositol 3-kinase Catalytic Subunit, Chain A, domain 1"/>
    <property type="match status" value="1"/>
</dbReference>
<feature type="region of interest" description="Disordered" evidence="1">
    <location>
        <begin position="366"/>
        <end position="391"/>
    </location>
</feature>
<dbReference type="PANTHER" id="PTHR47795">
    <property type="entry name" value="UBIQUITIN AND WLM DOMAIN-CONTAINING METALLOPROTEASE SPCC1442.07C"/>
    <property type="match status" value="1"/>
</dbReference>
<dbReference type="Gene3D" id="1.20.58.2190">
    <property type="match status" value="1"/>
</dbReference>
<dbReference type="SUPFAM" id="SSF143503">
    <property type="entry name" value="PUG domain-like"/>
    <property type="match status" value="1"/>
</dbReference>
<protein>
    <recommendedName>
        <fullName evidence="5">WLM domain-containing protein</fullName>
    </recommendedName>
</protein>
<dbReference type="PROSITE" id="PS51397">
    <property type="entry name" value="WLM"/>
    <property type="match status" value="1"/>
</dbReference>
<name>A0A7S1F9X7_NOCSC</name>
<proteinExistence type="predicted"/>
<dbReference type="Pfam" id="PF08325">
    <property type="entry name" value="WLM"/>
    <property type="match status" value="1"/>
</dbReference>
<feature type="domain" description="Ubiquitin-like" evidence="2">
    <location>
        <begin position="21"/>
        <end position="96"/>
    </location>
</feature>
<gene>
    <name evidence="4" type="ORF">NSCI0253_LOCUS26881</name>
</gene>
<organism evidence="4">
    <name type="scientific">Noctiluca scintillans</name>
    <name type="common">Sea sparkle</name>
    <name type="synonym">Red tide dinoflagellate</name>
    <dbReference type="NCBI Taxonomy" id="2966"/>
    <lineage>
        <taxon>Eukaryota</taxon>
        <taxon>Sar</taxon>
        <taxon>Alveolata</taxon>
        <taxon>Dinophyceae</taxon>
        <taxon>Noctilucales</taxon>
        <taxon>Noctilucaceae</taxon>
        <taxon>Noctiluca</taxon>
    </lineage>
</organism>
<evidence type="ECO:0000259" key="2">
    <source>
        <dbReference type="PROSITE" id="PS50053"/>
    </source>
</evidence>
<dbReference type="EMBL" id="HBFQ01037984">
    <property type="protein sequence ID" value="CAD8852531.1"/>
    <property type="molecule type" value="Transcribed_RNA"/>
</dbReference>
<evidence type="ECO:0008006" key="5">
    <source>
        <dbReference type="Google" id="ProtNLM"/>
    </source>
</evidence>
<dbReference type="AlphaFoldDB" id="A0A7S1F9X7"/>
<dbReference type="SUPFAM" id="SSF54236">
    <property type="entry name" value="Ubiquitin-like"/>
    <property type="match status" value="1"/>
</dbReference>
<reference evidence="4" key="1">
    <citation type="submission" date="2021-01" db="EMBL/GenBank/DDBJ databases">
        <authorList>
            <person name="Corre E."/>
            <person name="Pelletier E."/>
            <person name="Niang G."/>
            <person name="Scheremetjew M."/>
            <person name="Finn R."/>
            <person name="Kale V."/>
            <person name="Holt S."/>
            <person name="Cochrane G."/>
            <person name="Meng A."/>
            <person name="Brown T."/>
            <person name="Cohen L."/>
        </authorList>
    </citation>
    <scope>NUCLEOTIDE SEQUENCE</scope>
</reference>
<dbReference type="Pfam" id="PF09409">
    <property type="entry name" value="PUB"/>
    <property type="match status" value="1"/>
</dbReference>
<sequence length="586" mass="64115">MSGVLPSADIGEAQVNNVFFVSLSYKRVAYPVPVQPSDPVSSVFDFVQEVLDLPREHCRLVFQGKQLRIDDANQSVRDSGLADASKVMLIASSTEDITHLKGQRPDPLVKGFEAEERDERNRRKRAKAASLSAWGTKQDSEYKFSSIKAEFKYTTPPPFDAERLLQRLATDPGIIEIMKNHRFQVGILTEMSPKEAQDRMAKRGTPNMDLLGYNQNAGEMIVLKLRTDSLKGFRAYHDLINTLIHELTHNVWGPHDHNFWKLFGELKAEYMKFHQFWSHGGKAADSGAAGKQFTGFVGEDGEDAAPSSGFGSLLGGAPDGLALTDVERRVRAIAAAQARSSSGVKFTESYRGACACGLVHEEGCPSGVAPPDPGDPSVMPQGNTDSEEPRAPYSQLLPEEFSEKDAQMVDVEVVAPTAISTEVSAMEVIPVPEKLEDMPVPTDVLDDHPDVCISEDGPATPALTDEDLAVLGLDGVSSWLRSFSQRVEALRRQPTAHDTTELLRKLVLNVVSSPDDARFRKIRANNPRIQATLLGAGADATSLVTMLGFADTTEAGERVFLLRDAAYDAVRLRLGLELLETRSVIS</sequence>
<dbReference type="InterPro" id="IPR013536">
    <property type="entry name" value="WLM_dom"/>
</dbReference>
<evidence type="ECO:0000313" key="4">
    <source>
        <dbReference type="EMBL" id="CAD8852531.1"/>
    </source>
</evidence>
<evidence type="ECO:0000256" key="1">
    <source>
        <dbReference type="SAM" id="MobiDB-lite"/>
    </source>
</evidence>
<dbReference type="InterPro" id="IPR000626">
    <property type="entry name" value="Ubiquitin-like_dom"/>
</dbReference>
<feature type="domain" description="WLM" evidence="3">
    <location>
        <begin position="135"/>
        <end position="331"/>
    </location>
</feature>
<accession>A0A7S1F9X7</accession>